<dbReference type="InterPro" id="IPR011063">
    <property type="entry name" value="TilS/TtcA_N"/>
</dbReference>
<organism evidence="10">
    <name type="scientific">hydrothermal vent metagenome</name>
    <dbReference type="NCBI Taxonomy" id="652676"/>
    <lineage>
        <taxon>unclassified sequences</taxon>
        <taxon>metagenomes</taxon>
        <taxon>ecological metagenomes</taxon>
    </lineage>
</organism>
<dbReference type="GO" id="GO:0032267">
    <property type="term" value="F:tRNA(Ile)-lysidine synthase activity"/>
    <property type="evidence" value="ECO:0007669"/>
    <property type="project" value="UniProtKB-EC"/>
</dbReference>
<dbReference type="NCBIfam" id="TIGR02433">
    <property type="entry name" value="lysidine_TilS_C"/>
    <property type="match status" value="1"/>
</dbReference>
<protein>
    <recommendedName>
        <fullName evidence="2">tRNA(Ile)-lysidine synthetase</fullName>
        <ecNumber evidence="2">6.3.4.19</ecNumber>
    </recommendedName>
</protein>
<dbReference type="InterPro" id="IPR015262">
    <property type="entry name" value="tRNA_Ile_lys_synt_subst-bd"/>
</dbReference>
<sequence length="441" mass="49192">MDLLLNTLLAQLKQFPPARHYRVAYSGGCDSHVLLHALVAIQDQFPATTISALHVNHGLAEEADRWAAHCEQVAAGLGVAFQAVPVDGLGEAGESPEAAARQARYHVFAQQMAEGDGLLLAHHEDDQAETLLLQLFRGAGVRGLAAMPEHAVFAKGWLGRPLLGLSRQHLRDYAKAAGLNWIEDPGNQSPDFDRNFLRHDIIPDLLPRWPALTRTLARAARHQSAASRLLDEQAAADLQAAQGSRTGCLSMGVLNTLSRERQDNLLRYWIRQQGGSMPSSVQLQRVRNEVVSAREDAQPQVGWADSMVRRYRDDLYLVSAKSDQNKGEFLSWDLKMERYLADGRCLKLERRPGAGLKASLQGRTDVSVRFRKGGEVCRPLGRKQTHRLKTLWQEWRVPPWQRHKIPLIYVGEEIAQVVGYCICEPWQANADEAGLIITEQV</sequence>
<keyword evidence="5" id="KW-0819">tRNA processing</keyword>
<evidence type="ECO:0000259" key="9">
    <source>
        <dbReference type="SMART" id="SM00977"/>
    </source>
</evidence>
<evidence type="ECO:0000256" key="6">
    <source>
        <dbReference type="ARBA" id="ARBA00022741"/>
    </source>
</evidence>
<dbReference type="SMART" id="SM00977">
    <property type="entry name" value="TilS_C"/>
    <property type="match status" value="1"/>
</dbReference>
<name>A0A3B1BMX7_9ZZZZ</name>
<dbReference type="GO" id="GO:0008033">
    <property type="term" value="P:tRNA processing"/>
    <property type="evidence" value="ECO:0007669"/>
    <property type="project" value="UniProtKB-KW"/>
</dbReference>
<dbReference type="GO" id="GO:0005524">
    <property type="term" value="F:ATP binding"/>
    <property type="evidence" value="ECO:0007669"/>
    <property type="project" value="UniProtKB-KW"/>
</dbReference>
<evidence type="ECO:0000256" key="1">
    <source>
        <dbReference type="ARBA" id="ARBA00004496"/>
    </source>
</evidence>
<evidence type="ECO:0000256" key="2">
    <source>
        <dbReference type="ARBA" id="ARBA00013267"/>
    </source>
</evidence>
<accession>A0A3B1BMX7</accession>
<dbReference type="Gene3D" id="3.40.50.620">
    <property type="entry name" value="HUPs"/>
    <property type="match status" value="1"/>
</dbReference>
<dbReference type="EC" id="6.3.4.19" evidence="2"/>
<dbReference type="HAMAP" id="MF_01161">
    <property type="entry name" value="tRNA_Ile_lys_synt"/>
    <property type="match status" value="1"/>
</dbReference>
<dbReference type="NCBIfam" id="TIGR02432">
    <property type="entry name" value="lysidine_TilS_N"/>
    <property type="match status" value="1"/>
</dbReference>
<dbReference type="InterPro" id="IPR012796">
    <property type="entry name" value="Lysidine-tRNA-synth_C"/>
</dbReference>
<dbReference type="PANTHER" id="PTHR43033">
    <property type="entry name" value="TRNA(ILE)-LYSIDINE SYNTHASE-RELATED"/>
    <property type="match status" value="1"/>
</dbReference>
<dbReference type="SUPFAM" id="SSF56037">
    <property type="entry name" value="PheT/TilS domain"/>
    <property type="match status" value="1"/>
</dbReference>
<gene>
    <name evidence="10" type="ORF">MNBD_GAMMA24-1808</name>
</gene>
<dbReference type="Gene3D" id="1.20.59.20">
    <property type="match status" value="1"/>
</dbReference>
<reference evidence="10" key="1">
    <citation type="submission" date="2018-06" db="EMBL/GenBank/DDBJ databases">
        <authorList>
            <person name="Zhirakovskaya E."/>
        </authorList>
    </citation>
    <scope>NUCLEOTIDE SEQUENCE</scope>
</reference>
<evidence type="ECO:0000313" key="10">
    <source>
        <dbReference type="EMBL" id="VAX12818.1"/>
    </source>
</evidence>
<keyword evidence="7" id="KW-0067">ATP-binding</keyword>
<proteinExistence type="inferred from homology"/>
<evidence type="ECO:0000256" key="7">
    <source>
        <dbReference type="ARBA" id="ARBA00022840"/>
    </source>
</evidence>
<evidence type="ECO:0000256" key="3">
    <source>
        <dbReference type="ARBA" id="ARBA00022490"/>
    </source>
</evidence>
<dbReference type="EMBL" id="UOFZ01000064">
    <property type="protein sequence ID" value="VAX12818.1"/>
    <property type="molecule type" value="Genomic_DNA"/>
</dbReference>
<dbReference type="Pfam" id="PF09179">
    <property type="entry name" value="TilS"/>
    <property type="match status" value="1"/>
</dbReference>
<dbReference type="Pfam" id="PF01171">
    <property type="entry name" value="ATP_bind_3"/>
    <property type="match status" value="1"/>
</dbReference>
<dbReference type="PANTHER" id="PTHR43033:SF1">
    <property type="entry name" value="TRNA(ILE)-LYSIDINE SYNTHASE-RELATED"/>
    <property type="match status" value="1"/>
</dbReference>
<evidence type="ECO:0000256" key="8">
    <source>
        <dbReference type="ARBA" id="ARBA00048539"/>
    </source>
</evidence>
<keyword evidence="4 10" id="KW-0436">Ligase</keyword>
<dbReference type="SUPFAM" id="SSF82829">
    <property type="entry name" value="MesJ substrate recognition domain-like"/>
    <property type="match status" value="1"/>
</dbReference>
<feature type="domain" description="Lysidine-tRNA(Ile) synthetase C-terminal" evidence="9">
    <location>
        <begin position="366"/>
        <end position="437"/>
    </location>
</feature>
<dbReference type="CDD" id="cd01992">
    <property type="entry name" value="TilS_N"/>
    <property type="match status" value="1"/>
</dbReference>
<keyword evidence="3" id="KW-0963">Cytoplasm</keyword>
<dbReference type="InterPro" id="IPR012094">
    <property type="entry name" value="tRNA_Ile_lys_synt"/>
</dbReference>
<dbReference type="InterPro" id="IPR014729">
    <property type="entry name" value="Rossmann-like_a/b/a_fold"/>
</dbReference>
<keyword evidence="6" id="KW-0547">Nucleotide-binding</keyword>
<evidence type="ECO:0000256" key="5">
    <source>
        <dbReference type="ARBA" id="ARBA00022694"/>
    </source>
</evidence>
<dbReference type="GO" id="GO:0005737">
    <property type="term" value="C:cytoplasm"/>
    <property type="evidence" value="ECO:0007669"/>
    <property type="project" value="UniProtKB-SubCell"/>
</dbReference>
<comment type="catalytic activity">
    <reaction evidence="8">
        <text>cytidine(34) in tRNA(Ile2) + L-lysine + ATP = lysidine(34) in tRNA(Ile2) + AMP + diphosphate + H(+)</text>
        <dbReference type="Rhea" id="RHEA:43744"/>
        <dbReference type="Rhea" id="RHEA-COMP:10625"/>
        <dbReference type="Rhea" id="RHEA-COMP:10670"/>
        <dbReference type="ChEBI" id="CHEBI:15378"/>
        <dbReference type="ChEBI" id="CHEBI:30616"/>
        <dbReference type="ChEBI" id="CHEBI:32551"/>
        <dbReference type="ChEBI" id="CHEBI:33019"/>
        <dbReference type="ChEBI" id="CHEBI:82748"/>
        <dbReference type="ChEBI" id="CHEBI:83665"/>
        <dbReference type="ChEBI" id="CHEBI:456215"/>
        <dbReference type="EC" id="6.3.4.19"/>
    </reaction>
</comment>
<dbReference type="AlphaFoldDB" id="A0A3B1BMX7"/>
<dbReference type="SUPFAM" id="SSF52402">
    <property type="entry name" value="Adenine nucleotide alpha hydrolases-like"/>
    <property type="match status" value="1"/>
</dbReference>
<evidence type="ECO:0000256" key="4">
    <source>
        <dbReference type="ARBA" id="ARBA00022598"/>
    </source>
</evidence>
<comment type="subcellular location">
    <subcellularLocation>
        <location evidence="1">Cytoplasm</location>
    </subcellularLocation>
</comment>
<dbReference type="InterPro" id="IPR012795">
    <property type="entry name" value="tRNA_Ile_lys_synt_N"/>
</dbReference>
<dbReference type="Pfam" id="PF11734">
    <property type="entry name" value="TilS_C"/>
    <property type="match status" value="1"/>
</dbReference>